<dbReference type="Pfam" id="PF16137">
    <property type="entry name" value="DUF4845"/>
    <property type="match status" value="1"/>
</dbReference>
<dbReference type="Proteomes" id="UP000596074">
    <property type="component" value="Chromosome"/>
</dbReference>
<organism evidence="1 2">
    <name type="scientific">Venatoribacter cucullus</name>
    <dbReference type="NCBI Taxonomy" id="2661630"/>
    <lineage>
        <taxon>Bacteria</taxon>
        <taxon>Pseudomonadati</taxon>
        <taxon>Pseudomonadota</taxon>
        <taxon>Gammaproteobacteria</taxon>
        <taxon>Oceanospirillales</taxon>
        <taxon>Oceanospirillaceae</taxon>
        <taxon>Venatoribacter</taxon>
    </lineage>
</organism>
<dbReference type="AlphaFoldDB" id="A0A9E8FLW5"/>
<keyword evidence="2" id="KW-1185">Reference proteome</keyword>
<name>A0A9E8FLW5_9GAMM</name>
<accession>A0A9E8FLW5</accession>
<dbReference type="EMBL" id="CP046056">
    <property type="protein sequence ID" value="QQD24792.1"/>
    <property type="molecule type" value="Genomic_DNA"/>
</dbReference>
<dbReference type="InterPro" id="IPR032314">
    <property type="entry name" value="DUF4845"/>
</dbReference>
<sequence>MWKFHNLPSSPYLKWMTDMQQQRGMSMVSVLIILVGVALLLKAAFGLFSMYWDHKMISTVLEKMHSNPDERTEVRPAQLKRIIQERMDSNNIDVDMSGLTFRPAQNGVQMDWQYEMRRTWLGNVDLVVTFTQNQEFSQ</sequence>
<evidence type="ECO:0000313" key="1">
    <source>
        <dbReference type="EMBL" id="QQD24792.1"/>
    </source>
</evidence>
<gene>
    <name evidence="1" type="ORF">GJQ55_10090</name>
</gene>
<dbReference type="KEGG" id="vcw:GJQ55_10090"/>
<reference evidence="1 2" key="1">
    <citation type="submission" date="2019-11" db="EMBL/GenBank/DDBJ databases">
        <title>Venatorbacter sp. nov. a predator of Campylobacter and other Gram-negative bacteria.</title>
        <authorList>
            <person name="Saeedi A."/>
            <person name="Cummings N.J."/>
            <person name="Connerton I.F."/>
            <person name="Connerton P.L."/>
        </authorList>
    </citation>
    <scope>NUCLEOTIDE SEQUENCE [LARGE SCALE GENOMIC DNA]</scope>
    <source>
        <strain evidence="1">XL5</strain>
    </source>
</reference>
<proteinExistence type="predicted"/>
<evidence type="ECO:0000313" key="2">
    <source>
        <dbReference type="Proteomes" id="UP000596074"/>
    </source>
</evidence>
<protein>
    <submittedName>
        <fullName evidence="1">DUF4845 domain-containing protein</fullName>
    </submittedName>
</protein>